<proteinExistence type="predicted"/>
<dbReference type="AlphaFoldDB" id="A0AAN6YDZ4"/>
<dbReference type="EMBL" id="MU858072">
    <property type="protein sequence ID" value="KAK4216080.1"/>
    <property type="molecule type" value="Genomic_DNA"/>
</dbReference>
<sequence length="88" mass="9252">MANVSTDPHRTILLHLLMSSSVSCASSLLCTSIILSVMAYISNDRSNLLVWCWSSSSATAASRGSVLRSRATTSARLLSSSCLALDSG</sequence>
<evidence type="ECO:0000313" key="3">
    <source>
        <dbReference type="Proteomes" id="UP001301769"/>
    </source>
</evidence>
<accession>A0AAN6YDZ4</accession>
<reference evidence="2" key="1">
    <citation type="journal article" date="2023" name="Mol. Phylogenet. Evol.">
        <title>Genome-scale phylogeny and comparative genomics of the fungal order Sordariales.</title>
        <authorList>
            <person name="Hensen N."/>
            <person name="Bonometti L."/>
            <person name="Westerberg I."/>
            <person name="Brannstrom I.O."/>
            <person name="Guillou S."/>
            <person name="Cros-Aarteil S."/>
            <person name="Calhoun S."/>
            <person name="Haridas S."/>
            <person name="Kuo A."/>
            <person name="Mondo S."/>
            <person name="Pangilinan J."/>
            <person name="Riley R."/>
            <person name="LaButti K."/>
            <person name="Andreopoulos B."/>
            <person name="Lipzen A."/>
            <person name="Chen C."/>
            <person name="Yan M."/>
            <person name="Daum C."/>
            <person name="Ng V."/>
            <person name="Clum A."/>
            <person name="Steindorff A."/>
            <person name="Ohm R.A."/>
            <person name="Martin F."/>
            <person name="Silar P."/>
            <person name="Natvig D.O."/>
            <person name="Lalanne C."/>
            <person name="Gautier V."/>
            <person name="Ament-Velasquez S.L."/>
            <person name="Kruys A."/>
            <person name="Hutchinson M.I."/>
            <person name="Powell A.J."/>
            <person name="Barry K."/>
            <person name="Miller A.N."/>
            <person name="Grigoriev I.V."/>
            <person name="Debuchy R."/>
            <person name="Gladieux P."/>
            <person name="Hiltunen Thoren M."/>
            <person name="Johannesson H."/>
        </authorList>
    </citation>
    <scope>NUCLEOTIDE SEQUENCE</scope>
    <source>
        <strain evidence="2">PSN293</strain>
    </source>
</reference>
<keyword evidence="1" id="KW-0812">Transmembrane</keyword>
<feature type="transmembrane region" description="Helical" evidence="1">
    <location>
        <begin position="12"/>
        <end position="41"/>
    </location>
</feature>
<name>A0AAN6YDZ4_9PEZI</name>
<comment type="caution">
    <text evidence="2">The sequence shown here is derived from an EMBL/GenBank/DDBJ whole genome shotgun (WGS) entry which is preliminary data.</text>
</comment>
<evidence type="ECO:0000313" key="2">
    <source>
        <dbReference type="EMBL" id="KAK4216080.1"/>
    </source>
</evidence>
<keyword evidence="1" id="KW-1133">Transmembrane helix</keyword>
<dbReference type="Proteomes" id="UP001301769">
    <property type="component" value="Unassembled WGS sequence"/>
</dbReference>
<protein>
    <submittedName>
        <fullName evidence="2">Uncharacterized protein</fullName>
    </submittedName>
</protein>
<evidence type="ECO:0000256" key="1">
    <source>
        <dbReference type="SAM" id="Phobius"/>
    </source>
</evidence>
<keyword evidence="1" id="KW-0472">Membrane</keyword>
<organism evidence="2 3">
    <name type="scientific">Rhypophila decipiens</name>
    <dbReference type="NCBI Taxonomy" id="261697"/>
    <lineage>
        <taxon>Eukaryota</taxon>
        <taxon>Fungi</taxon>
        <taxon>Dikarya</taxon>
        <taxon>Ascomycota</taxon>
        <taxon>Pezizomycotina</taxon>
        <taxon>Sordariomycetes</taxon>
        <taxon>Sordariomycetidae</taxon>
        <taxon>Sordariales</taxon>
        <taxon>Naviculisporaceae</taxon>
        <taxon>Rhypophila</taxon>
    </lineage>
</organism>
<gene>
    <name evidence="2" type="ORF">QBC37DRAFT_417695</name>
</gene>
<reference evidence="2" key="2">
    <citation type="submission" date="2023-05" db="EMBL/GenBank/DDBJ databases">
        <authorList>
            <consortium name="Lawrence Berkeley National Laboratory"/>
            <person name="Steindorff A."/>
            <person name="Hensen N."/>
            <person name="Bonometti L."/>
            <person name="Westerberg I."/>
            <person name="Brannstrom I.O."/>
            <person name="Guillou S."/>
            <person name="Cros-Aarteil S."/>
            <person name="Calhoun S."/>
            <person name="Haridas S."/>
            <person name="Kuo A."/>
            <person name="Mondo S."/>
            <person name="Pangilinan J."/>
            <person name="Riley R."/>
            <person name="Labutti K."/>
            <person name="Andreopoulos B."/>
            <person name="Lipzen A."/>
            <person name="Chen C."/>
            <person name="Yanf M."/>
            <person name="Daum C."/>
            <person name="Ng V."/>
            <person name="Clum A."/>
            <person name="Ohm R."/>
            <person name="Martin F."/>
            <person name="Silar P."/>
            <person name="Natvig D."/>
            <person name="Lalanne C."/>
            <person name="Gautier V."/>
            <person name="Ament-Velasquez S.L."/>
            <person name="Kruys A."/>
            <person name="Hutchinson M.I."/>
            <person name="Powell A.J."/>
            <person name="Barry K."/>
            <person name="Miller A.N."/>
            <person name="Grigoriev I.V."/>
            <person name="Debuchy R."/>
            <person name="Gladieux P."/>
            <person name="Thoren M.H."/>
            <person name="Johannesson H."/>
        </authorList>
    </citation>
    <scope>NUCLEOTIDE SEQUENCE</scope>
    <source>
        <strain evidence="2">PSN293</strain>
    </source>
</reference>
<keyword evidence="3" id="KW-1185">Reference proteome</keyword>